<dbReference type="GO" id="GO:0005737">
    <property type="term" value="C:cytoplasm"/>
    <property type="evidence" value="ECO:0007669"/>
    <property type="project" value="TreeGrafter"/>
</dbReference>
<feature type="compositionally biased region" description="Polar residues" evidence="13">
    <location>
        <begin position="123"/>
        <end position="132"/>
    </location>
</feature>
<evidence type="ECO:0000256" key="6">
    <source>
        <dbReference type="ARBA" id="ARBA00022777"/>
    </source>
</evidence>
<keyword evidence="7 11" id="KW-0067">ATP-binding</keyword>
<evidence type="ECO:0000256" key="12">
    <source>
        <dbReference type="SAM" id="Coils"/>
    </source>
</evidence>
<sequence length="1425" mass="158047">MIRDQKPNVVSCRDLPLSKTKENRKPSVLKNLAAYDLETNNPTTKDHTLVSINSFGKYSVDSDESVSADFLPSPSFDDLQNRIFSASRNLQMIRFEDSFTSTQHNSTSIYNPAGPTEGKISDVQYSNSGRQSSASGLLSARSIIRQQSLSTQSNLSSTSSISSETMDSPNLSATTCSRRHSQYPISAGVTCGNMKKASRKPIAPLASDSESRLSSRRRPSSIIASQGQGEIHGSTTLSTQTQNSICTRGFSVSRAAKTKSFQPPSGSGKSLHIAGQFDQQNMISMADKPYNFMNEKGIAWSSSRKRISVIPGMPSPSHPTGLGARTVSPTDTRRAKRMSNLQAPSATPHTPPTPQSESSRKGVSTPLLFNTVAKVSTPSTPRISPDSNQKCYTSRLSPASTPGLHCHQESTSSLQSRVMRPVSSKLPKSKPRNLHISAENERQDGECVPPVPAIPKAFESPKDISAEHASFKKKHNLIVESHQFSNSQINGCFNDCFSQLDSQEILKGAFSQPVESTDSKSGPDDLDTDYGKKQSQPLRLPPMNLRPLSTTTVNKVEAYKDVKSSEDKFSSNFSVSSPMTASKKSPYHESKRDASKLVRSPEHSRSSSALHSLRSGSNSNIFVTSKTASMYRDTRAGFPPVSSAILSKKTGPVYGCIPRTRNSDDIITERISDQTRLSRNGPHTLNVNRNGSIGGTPTTQPCNSDEPSTPLSASSLRRKLSLGWRRSTSKSSVNFYTNNEREAKNASVLKIDDNISPTRPQPLSATMSNLGSDNLPSPSLSVKSTTYFDFKRRKSSVSSMSMFVGYHDRTISEGCWGIQNNSVTNSKLNPDHSVLAPRTSSMMYRKLNVKGPVVSTRAIEDWTVDLDKDDLTAEEEMKKLSSKRKETENAARRLNALNERAFAKEPMSPEEAIMKRNLNIFERGEIVDYQEIYFCGTKEANKYVGDFPDEEHNFGYDDDRGDYKIISGDHISYRYEIIDLLGKGSFGQVVRCIDHKTGGLVAVKIIRNKKRFHQQALVEVNILKKLREWDPNGSYNMIRFTQSFYFRQHLCISAELLDMNLYELIKLNSFRGFSLKIVRRFTKQILNSLLLLQQHKVIHCDLKPENVLLAHPLHTEIKVIDFGSSCFENEKVYTYIQSRFYRSPEVILGMTYGMPIDIWSLGCIMAELYSGVPIFPGENEQEQLACIMEVFGPPEKHLIDKSTRRKVFFDSLGKPRLALSSKGRRRRPSSKSLHQALKCDDPAFLDFISKCLKWDPDRRMKPEDAIRHEFITGRKTQPPSSSSRHISLRNTSPTKKNSTTKSSLLTRPLPEPPLTSSKNDKKIKSQEILSGKGSPIKKSSTMASYSQRRQSTIIGTTSPQYSKRIVQGANNSSGTNKNALPRAARNASSRIDAPKVGSNFFPRNSSLMGVSASNSINTAGNRRGI</sequence>
<dbReference type="GO" id="GO:0004674">
    <property type="term" value="F:protein serine/threonine kinase activity"/>
    <property type="evidence" value="ECO:0007669"/>
    <property type="project" value="UniProtKB-KW"/>
</dbReference>
<dbReference type="PANTHER" id="PTHR24058">
    <property type="entry name" value="DUAL SPECIFICITY PROTEIN KINASE"/>
    <property type="match status" value="1"/>
</dbReference>
<comment type="caution">
    <text evidence="15">The sequence shown here is derived from an EMBL/GenBank/DDBJ whole genome shotgun (WGS) entry which is preliminary data.</text>
</comment>
<dbReference type="PROSITE" id="PS00108">
    <property type="entry name" value="PROTEIN_KINASE_ST"/>
    <property type="match status" value="1"/>
</dbReference>
<feature type="compositionally biased region" description="Low complexity" evidence="13">
    <location>
        <begin position="537"/>
        <end position="548"/>
    </location>
</feature>
<dbReference type="InterPro" id="IPR042521">
    <property type="entry name" value="DYRK"/>
</dbReference>
<evidence type="ECO:0000256" key="3">
    <source>
        <dbReference type="ARBA" id="ARBA00022527"/>
    </source>
</evidence>
<comment type="catalytic activity">
    <reaction evidence="9">
        <text>L-threonyl-[protein] + ATP = O-phospho-L-threonyl-[protein] + ADP + H(+)</text>
        <dbReference type="Rhea" id="RHEA:46608"/>
        <dbReference type="Rhea" id="RHEA-COMP:11060"/>
        <dbReference type="Rhea" id="RHEA-COMP:11605"/>
        <dbReference type="ChEBI" id="CHEBI:15378"/>
        <dbReference type="ChEBI" id="CHEBI:30013"/>
        <dbReference type="ChEBI" id="CHEBI:30616"/>
        <dbReference type="ChEBI" id="CHEBI:61977"/>
        <dbReference type="ChEBI" id="CHEBI:456216"/>
        <dbReference type="EC" id="2.7.12.1"/>
    </reaction>
</comment>
<feature type="region of interest" description="Disordered" evidence="13">
    <location>
        <begin position="1268"/>
        <end position="1349"/>
    </location>
</feature>
<feature type="compositionally biased region" description="Polar residues" evidence="13">
    <location>
        <begin position="677"/>
        <end position="710"/>
    </location>
</feature>
<name>A0A0B1PBI8_UNCNE</name>
<gene>
    <name evidence="15" type="ORF">EV44_g4552</name>
</gene>
<dbReference type="Gene3D" id="3.30.200.20">
    <property type="entry name" value="Phosphorylase Kinase, domain 1"/>
    <property type="match status" value="1"/>
</dbReference>
<feature type="compositionally biased region" description="Polar residues" evidence="13">
    <location>
        <begin position="570"/>
        <end position="583"/>
    </location>
</feature>
<keyword evidence="16" id="KW-1185">Reference proteome</keyword>
<accession>A0A0B1PBI8</accession>
<evidence type="ECO:0000256" key="9">
    <source>
        <dbReference type="ARBA" id="ARBA00049308"/>
    </source>
</evidence>
<evidence type="ECO:0000313" key="15">
    <source>
        <dbReference type="EMBL" id="KHJ34276.1"/>
    </source>
</evidence>
<dbReference type="OMA" id="FIAHERA"/>
<feature type="compositionally biased region" description="Polar residues" evidence="13">
    <location>
        <begin position="373"/>
        <end position="400"/>
    </location>
</feature>
<dbReference type="SUPFAM" id="SSF56112">
    <property type="entry name" value="Protein kinase-like (PK-like)"/>
    <property type="match status" value="1"/>
</dbReference>
<comment type="similarity">
    <text evidence="1">Belongs to the protein kinase superfamily. CMGC Ser/Thr protein kinase family. MNB/DYRK subfamily.</text>
</comment>
<feature type="compositionally biased region" description="Low complexity" evidence="13">
    <location>
        <begin position="148"/>
        <end position="163"/>
    </location>
</feature>
<feature type="binding site" evidence="11">
    <location>
        <position position="1004"/>
    </location>
    <ligand>
        <name>ATP</name>
        <dbReference type="ChEBI" id="CHEBI:30616"/>
    </ligand>
</feature>
<feature type="region of interest" description="Disordered" evidence="13">
    <location>
        <begin position="309"/>
        <end position="449"/>
    </location>
</feature>
<keyword evidence="4" id="KW-0808">Transferase</keyword>
<dbReference type="GO" id="GO:0005524">
    <property type="term" value="F:ATP binding"/>
    <property type="evidence" value="ECO:0007669"/>
    <property type="project" value="UniProtKB-UniRule"/>
</dbReference>
<comment type="catalytic activity">
    <reaction evidence="10">
        <text>L-tyrosyl-[protein] + ATP = O-phospho-L-tyrosyl-[protein] + ADP + H(+)</text>
        <dbReference type="Rhea" id="RHEA:10596"/>
        <dbReference type="Rhea" id="RHEA-COMP:10136"/>
        <dbReference type="Rhea" id="RHEA-COMP:20101"/>
        <dbReference type="ChEBI" id="CHEBI:15378"/>
        <dbReference type="ChEBI" id="CHEBI:30616"/>
        <dbReference type="ChEBI" id="CHEBI:46858"/>
        <dbReference type="ChEBI" id="CHEBI:61978"/>
        <dbReference type="ChEBI" id="CHEBI:456216"/>
        <dbReference type="EC" id="2.7.12.1"/>
    </reaction>
</comment>
<dbReference type="InterPro" id="IPR050494">
    <property type="entry name" value="Ser_Thr_dual-spec_kinase"/>
</dbReference>
<protein>
    <recommendedName>
        <fullName evidence="2">dual-specificity kinase</fullName>
        <ecNumber evidence="2">2.7.12.1</ecNumber>
    </recommendedName>
</protein>
<dbReference type="Gene3D" id="3.30.10.30">
    <property type="entry name" value="DYRK"/>
    <property type="match status" value="1"/>
</dbReference>
<feature type="region of interest" description="Disordered" evidence="13">
    <location>
        <begin position="677"/>
        <end position="713"/>
    </location>
</feature>
<dbReference type="InterPro" id="IPR000719">
    <property type="entry name" value="Prot_kinase_dom"/>
</dbReference>
<dbReference type="Gene3D" id="1.10.510.10">
    <property type="entry name" value="Transferase(Phosphotransferase) domain 1"/>
    <property type="match status" value="1"/>
</dbReference>
<dbReference type="GO" id="GO:0004712">
    <property type="term" value="F:protein serine/threonine/tyrosine kinase activity"/>
    <property type="evidence" value="ECO:0007669"/>
    <property type="project" value="UniProtKB-EC"/>
</dbReference>
<feature type="compositionally biased region" description="Basic and acidic residues" evidence="13">
    <location>
        <begin position="586"/>
        <end position="605"/>
    </location>
</feature>
<evidence type="ECO:0000313" key="16">
    <source>
        <dbReference type="Proteomes" id="UP000030854"/>
    </source>
</evidence>
<evidence type="ECO:0000256" key="5">
    <source>
        <dbReference type="ARBA" id="ARBA00022741"/>
    </source>
</evidence>
<dbReference type="PROSITE" id="PS00107">
    <property type="entry name" value="PROTEIN_KINASE_ATP"/>
    <property type="match status" value="1"/>
</dbReference>
<dbReference type="STRING" id="52586.A0A0B1PBI8"/>
<organism evidence="15 16">
    <name type="scientific">Uncinula necator</name>
    <name type="common">Grape powdery mildew</name>
    <dbReference type="NCBI Taxonomy" id="52586"/>
    <lineage>
        <taxon>Eukaryota</taxon>
        <taxon>Fungi</taxon>
        <taxon>Dikarya</taxon>
        <taxon>Ascomycota</taxon>
        <taxon>Pezizomycotina</taxon>
        <taxon>Leotiomycetes</taxon>
        <taxon>Erysiphales</taxon>
        <taxon>Erysiphaceae</taxon>
        <taxon>Erysiphe</taxon>
    </lineage>
</organism>
<evidence type="ECO:0000259" key="14">
    <source>
        <dbReference type="PROSITE" id="PS50011"/>
    </source>
</evidence>
<dbReference type="SMART" id="SM00220">
    <property type="entry name" value="S_TKc"/>
    <property type="match status" value="1"/>
</dbReference>
<feature type="compositionally biased region" description="Polar residues" evidence="13">
    <location>
        <begin position="164"/>
        <end position="176"/>
    </location>
</feature>
<feature type="domain" description="Protein kinase" evidence="14">
    <location>
        <begin position="975"/>
        <end position="1271"/>
    </location>
</feature>
<keyword evidence="3" id="KW-0723">Serine/threonine-protein kinase</keyword>
<dbReference type="GO" id="GO:0005856">
    <property type="term" value="C:cytoskeleton"/>
    <property type="evidence" value="ECO:0007669"/>
    <property type="project" value="TreeGrafter"/>
</dbReference>
<keyword evidence="5 11" id="KW-0547">Nucleotide-binding</keyword>
<dbReference type="InterPro" id="IPR011009">
    <property type="entry name" value="Kinase-like_dom_sf"/>
</dbReference>
<evidence type="ECO:0000256" key="8">
    <source>
        <dbReference type="ARBA" id="ARBA00049003"/>
    </source>
</evidence>
<evidence type="ECO:0000256" key="10">
    <source>
        <dbReference type="ARBA" id="ARBA00051680"/>
    </source>
</evidence>
<feature type="region of interest" description="Disordered" evidence="13">
    <location>
        <begin position="511"/>
        <end position="552"/>
    </location>
</feature>
<feature type="compositionally biased region" description="Polar residues" evidence="13">
    <location>
        <begin position="233"/>
        <end position="242"/>
    </location>
</feature>
<dbReference type="HOGENOM" id="CLU_000288_29_2_1"/>
<evidence type="ECO:0000256" key="13">
    <source>
        <dbReference type="SAM" id="MobiDB-lite"/>
    </source>
</evidence>
<dbReference type="CDD" id="cd14210">
    <property type="entry name" value="PKc_DYRK"/>
    <property type="match status" value="1"/>
</dbReference>
<reference evidence="15 16" key="1">
    <citation type="journal article" date="2014" name="BMC Genomics">
        <title>Adaptive genomic structural variation in the grape powdery mildew pathogen, Erysiphe necator.</title>
        <authorList>
            <person name="Jones L."/>
            <person name="Riaz S."/>
            <person name="Morales-Cruz A."/>
            <person name="Amrine K.C."/>
            <person name="McGuire B."/>
            <person name="Gubler W.D."/>
            <person name="Walker M.A."/>
            <person name="Cantu D."/>
        </authorList>
    </citation>
    <scope>NUCLEOTIDE SEQUENCE [LARGE SCALE GENOMIC DNA]</scope>
    <source>
        <strain evidence="16">c</strain>
    </source>
</reference>
<evidence type="ECO:0000256" key="4">
    <source>
        <dbReference type="ARBA" id="ARBA00022679"/>
    </source>
</evidence>
<dbReference type="PANTHER" id="PTHR24058:SF22">
    <property type="entry name" value="DUAL SPECIFICITY TYROSINE-PHOSPHORYLATION-REGULATED KINASE 4"/>
    <property type="match status" value="1"/>
</dbReference>
<keyword evidence="6 15" id="KW-0418">Kinase</keyword>
<evidence type="ECO:0000256" key="2">
    <source>
        <dbReference type="ARBA" id="ARBA00013203"/>
    </source>
</evidence>
<dbReference type="EC" id="2.7.12.1" evidence="2"/>
<proteinExistence type="inferred from homology"/>
<feature type="compositionally biased region" description="Low complexity" evidence="13">
    <location>
        <begin position="1290"/>
        <end position="1308"/>
    </location>
</feature>
<dbReference type="Pfam" id="PF00069">
    <property type="entry name" value="Pkinase"/>
    <property type="match status" value="1"/>
</dbReference>
<feature type="region of interest" description="Disordered" evidence="13">
    <location>
        <begin position="192"/>
        <end position="242"/>
    </location>
</feature>
<dbReference type="InterPro" id="IPR008271">
    <property type="entry name" value="Ser/Thr_kinase_AS"/>
</dbReference>
<evidence type="ECO:0000256" key="1">
    <source>
        <dbReference type="ARBA" id="ARBA00008867"/>
    </source>
</evidence>
<feature type="compositionally biased region" description="Polar residues" evidence="13">
    <location>
        <begin position="1274"/>
        <end position="1289"/>
    </location>
</feature>
<dbReference type="EMBL" id="JNVN01000969">
    <property type="protein sequence ID" value="KHJ34276.1"/>
    <property type="molecule type" value="Genomic_DNA"/>
</dbReference>
<dbReference type="FunFam" id="1.10.510.10:FF:000112">
    <property type="entry name" value="Putative dual specificity tyrosine-phosphorylation-regulated kinase 2"/>
    <property type="match status" value="1"/>
</dbReference>
<comment type="catalytic activity">
    <reaction evidence="8">
        <text>L-seryl-[protein] + ATP = O-phospho-L-seryl-[protein] + ADP + H(+)</text>
        <dbReference type="Rhea" id="RHEA:17989"/>
        <dbReference type="Rhea" id="RHEA-COMP:9863"/>
        <dbReference type="Rhea" id="RHEA-COMP:11604"/>
        <dbReference type="ChEBI" id="CHEBI:15378"/>
        <dbReference type="ChEBI" id="CHEBI:29999"/>
        <dbReference type="ChEBI" id="CHEBI:30616"/>
        <dbReference type="ChEBI" id="CHEBI:83421"/>
        <dbReference type="ChEBI" id="CHEBI:456216"/>
        <dbReference type="EC" id="2.7.12.1"/>
    </reaction>
</comment>
<feature type="region of interest" description="Disordered" evidence="13">
    <location>
        <begin position="103"/>
        <end position="132"/>
    </location>
</feature>
<evidence type="ECO:0000256" key="11">
    <source>
        <dbReference type="PROSITE-ProRule" id="PRU10141"/>
    </source>
</evidence>
<feature type="coiled-coil region" evidence="12">
    <location>
        <begin position="877"/>
        <end position="904"/>
    </location>
</feature>
<feature type="compositionally biased region" description="Polar residues" evidence="13">
    <location>
        <begin position="1337"/>
        <end position="1349"/>
    </location>
</feature>
<evidence type="ECO:0000256" key="7">
    <source>
        <dbReference type="ARBA" id="ARBA00022840"/>
    </source>
</evidence>
<feature type="compositionally biased region" description="Low complexity" evidence="13">
    <location>
        <begin position="606"/>
        <end position="615"/>
    </location>
</feature>
<dbReference type="PROSITE" id="PS50011">
    <property type="entry name" value="PROTEIN_KINASE_DOM"/>
    <property type="match status" value="1"/>
</dbReference>
<keyword evidence="12" id="KW-0175">Coiled coil</keyword>
<feature type="region of interest" description="Disordered" evidence="13">
    <location>
        <begin position="568"/>
        <end position="615"/>
    </location>
</feature>
<dbReference type="Proteomes" id="UP000030854">
    <property type="component" value="Unassembled WGS sequence"/>
</dbReference>
<dbReference type="InterPro" id="IPR017441">
    <property type="entry name" value="Protein_kinase_ATP_BS"/>
</dbReference>
<feature type="region of interest" description="Disordered" evidence="13">
    <location>
        <begin position="148"/>
        <end position="179"/>
    </location>
</feature>